<accession>A0A1C5AU01</accession>
<gene>
    <name evidence="1" type="ORF">GA0070216_12818</name>
</gene>
<evidence type="ECO:0000313" key="2">
    <source>
        <dbReference type="Proteomes" id="UP000198797"/>
    </source>
</evidence>
<keyword evidence="2" id="KW-1185">Reference proteome</keyword>
<dbReference type="Proteomes" id="UP000198797">
    <property type="component" value="Unassembled WGS sequence"/>
</dbReference>
<dbReference type="EMBL" id="FMCU01000028">
    <property type="protein sequence ID" value="SCF48689.1"/>
    <property type="molecule type" value="Genomic_DNA"/>
</dbReference>
<dbReference type="AlphaFoldDB" id="A0A1C5AU01"/>
<proteinExistence type="predicted"/>
<name>A0A1C5AU01_9ACTN</name>
<sequence>MVWLAGILVVALTGAMTTLITEAIGTGAKKVRNAVVGSPSATPDEGPVVSVSYGSPTNDACSTGLNWAFPKAADQLAPLPGSRDEQLRFAAANGGVPTAGTVLTLTVQGRDDRTVVLTGLRAKALTRRPAVTGTAMATLGCGGVSPRWFAVDDLDADPIRVIPQDGQDAAGNEIPAVSFPYQVSASDVEVFELAPLGHLHDVDWIVEIDWASAGRTGELVVNDHGKPFRFTGGSAAKPYYFDPRTRKWTSASQPR</sequence>
<protein>
    <submittedName>
        <fullName evidence="1">Uncharacterized protein</fullName>
    </submittedName>
</protein>
<reference evidence="2" key="1">
    <citation type="submission" date="2016-06" db="EMBL/GenBank/DDBJ databases">
        <authorList>
            <person name="Varghese N."/>
            <person name="Submissions Spin"/>
        </authorList>
    </citation>
    <scope>NUCLEOTIDE SEQUENCE [LARGE SCALE GENOMIC DNA]</scope>
    <source>
        <strain evidence="2">DSM 44100</strain>
    </source>
</reference>
<organism evidence="1 2">
    <name type="scientific">Micromonospora matsumotoense</name>
    <dbReference type="NCBI Taxonomy" id="121616"/>
    <lineage>
        <taxon>Bacteria</taxon>
        <taxon>Bacillati</taxon>
        <taxon>Actinomycetota</taxon>
        <taxon>Actinomycetes</taxon>
        <taxon>Micromonosporales</taxon>
        <taxon>Micromonosporaceae</taxon>
        <taxon>Micromonospora</taxon>
    </lineage>
</organism>
<evidence type="ECO:0000313" key="1">
    <source>
        <dbReference type="EMBL" id="SCF48689.1"/>
    </source>
</evidence>